<keyword evidence="6" id="KW-1185">Reference proteome</keyword>
<feature type="domain" description="Predicted membrane protein YciQ-like C-terminal" evidence="4">
    <location>
        <begin position="288"/>
        <end position="507"/>
    </location>
</feature>
<evidence type="ECO:0000259" key="4">
    <source>
        <dbReference type="Pfam" id="PF20990"/>
    </source>
</evidence>
<feature type="chain" id="PRO_5047366182" evidence="2">
    <location>
        <begin position="27"/>
        <end position="561"/>
    </location>
</feature>
<keyword evidence="1" id="KW-1133">Transmembrane helix</keyword>
<keyword evidence="1" id="KW-0472">Membrane</keyword>
<feature type="transmembrane region" description="Helical" evidence="1">
    <location>
        <begin position="242"/>
        <end position="262"/>
    </location>
</feature>
<gene>
    <name evidence="5" type="ORF">HKK74_36930</name>
</gene>
<sequence>MLLRSLVGSLAITVLVCLAAPVPAHAGSLSDERVVKDDVVLTVRGDGVVHAKETITYEFAGGRGIERSFVTRARHDDTRDRLFKIENLKASSPDGGPTGVSVSRDGDLTVVAVRGGDPVSGRRTIALEYDVRGGISRIGGNDELRWTAVSGWNVEVASAEVSVEANGAMRNLNCFAGALGSSVGCTQVVGSHVQTRGNFTQRNMLPRETMTVAVGYPPGVTRALPLYEKRRTLITAFTVNTVTGGSLLALLVLLLGGLGLLYQLRGRDARIVGQKAAEGDHTPVNGMSFEPPSGVRPGQIGTLIDEQADVIDVTATVVDLAVRGYLLVEEDDRDWTLRKLNRPVDDLFPYERTLFDALFADRDAVRLSELGGTFAADLAKVRSALYEDVVRQGWFARRPDSVRTRWTTVGMVLTVVGVVGTVALAFFTELALIGLAVIIAGAALAIGGQYMPAKTARGATVLAHTLGFRAYLARGEASDVESRQRIAMFSRYLPYAIVFDNVHKWAKTVEDAGVRTEGADNLYWYEGPAEWDLSRFADSMRTFTLATSGAISQTRQFRSLT</sequence>
<evidence type="ECO:0000313" key="6">
    <source>
        <dbReference type="Proteomes" id="UP000805614"/>
    </source>
</evidence>
<feature type="domain" description="DUF2207" evidence="3">
    <location>
        <begin position="38"/>
        <end position="214"/>
    </location>
</feature>
<dbReference type="Proteomes" id="UP000805614">
    <property type="component" value="Unassembled WGS sequence"/>
</dbReference>
<reference evidence="5 6" key="1">
    <citation type="submission" date="2020-06" db="EMBL/GenBank/DDBJ databases">
        <title>Actinomadura xiongansis sp. nov., isolated from soil of Baiyangdian.</title>
        <authorList>
            <person name="Zhang X."/>
        </authorList>
    </citation>
    <scope>NUCLEOTIDE SEQUENCE [LARGE SCALE GENOMIC DNA]</scope>
    <source>
        <strain evidence="5 6">HBUM206468</strain>
    </source>
</reference>
<evidence type="ECO:0000313" key="5">
    <source>
        <dbReference type="EMBL" id="MBC6471036.1"/>
    </source>
</evidence>
<dbReference type="InterPro" id="IPR018702">
    <property type="entry name" value="DUF2207"/>
</dbReference>
<feature type="signal peptide" evidence="2">
    <location>
        <begin position="1"/>
        <end position="26"/>
    </location>
</feature>
<dbReference type="Pfam" id="PF20990">
    <property type="entry name" value="DUF2207_C"/>
    <property type="match status" value="1"/>
</dbReference>
<evidence type="ECO:0000256" key="2">
    <source>
        <dbReference type="SAM" id="SignalP"/>
    </source>
</evidence>
<name>A0ABR7M1X1_9ACTN</name>
<dbReference type="Pfam" id="PF09972">
    <property type="entry name" value="DUF2207"/>
    <property type="match status" value="1"/>
</dbReference>
<feature type="transmembrane region" description="Helical" evidence="1">
    <location>
        <begin position="406"/>
        <end position="426"/>
    </location>
</feature>
<dbReference type="RefSeq" id="WP_187248078.1">
    <property type="nucleotide sequence ID" value="NZ_BAAAOK010000009.1"/>
</dbReference>
<feature type="transmembrane region" description="Helical" evidence="1">
    <location>
        <begin position="432"/>
        <end position="451"/>
    </location>
</feature>
<dbReference type="EMBL" id="JABVEC010000055">
    <property type="protein sequence ID" value="MBC6471036.1"/>
    <property type="molecule type" value="Genomic_DNA"/>
</dbReference>
<proteinExistence type="predicted"/>
<keyword evidence="1" id="KW-0812">Transmembrane</keyword>
<dbReference type="InterPro" id="IPR048389">
    <property type="entry name" value="YciQ-like_C"/>
</dbReference>
<evidence type="ECO:0000259" key="3">
    <source>
        <dbReference type="Pfam" id="PF09972"/>
    </source>
</evidence>
<accession>A0ABR7M1X1</accession>
<keyword evidence="2" id="KW-0732">Signal</keyword>
<comment type="caution">
    <text evidence="5">The sequence shown here is derived from an EMBL/GenBank/DDBJ whole genome shotgun (WGS) entry which is preliminary data.</text>
</comment>
<evidence type="ECO:0000256" key="1">
    <source>
        <dbReference type="SAM" id="Phobius"/>
    </source>
</evidence>
<organism evidence="5 6">
    <name type="scientific">Actinomadura alba</name>
    <dbReference type="NCBI Taxonomy" id="406431"/>
    <lineage>
        <taxon>Bacteria</taxon>
        <taxon>Bacillati</taxon>
        <taxon>Actinomycetota</taxon>
        <taxon>Actinomycetes</taxon>
        <taxon>Streptosporangiales</taxon>
        <taxon>Thermomonosporaceae</taxon>
        <taxon>Actinomadura</taxon>
    </lineage>
</organism>
<protein>
    <submittedName>
        <fullName evidence="5">DUF2207 domain-containing protein</fullName>
    </submittedName>
</protein>